<evidence type="ECO:0000256" key="1">
    <source>
        <dbReference type="ARBA" id="ARBA00022485"/>
    </source>
</evidence>
<dbReference type="PANTHER" id="PTHR43498:SF1">
    <property type="entry name" value="COB--COM HETERODISULFIDE REDUCTASE IRON-SULFUR SUBUNIT A"/>
    <property type="match status" value="1"/>
</dbReference>
<dbReference type="RefSeq" id="WP_057707928.1">
    <property type="nucleotide sequence ID" value="NZ_JQCL01000103.1"/>
</dbReference>
<keyword evidence="2" id="KW-0479">Metal-binding</keyword>
<evidence type="ECO:0000313" key="7">
    <source>
        <dbReference type="Proteomes" id="UP000051783"/>
    </source>
</evidence>
<dbReference type="STRING" id="942150.IV64_GL001550"/>
<keyword evidence="7" id="KW-1185">Reference proteome</keyword>
<dbReference type="Pfam" id="PF12831">
    <property type="entry name" value="FAD_oxidored"/>
    <property type="match status" value="1"/>
</dbReference>
<dbReference type="OrthoDB" id="9777740at2"/>
<evidence type="ECO:0000313" key="6">
    <source>
        <dbReference type="EMBL" id="KRO07614.1"/>
    </source>
</evidence>
<keyword evidence="5" id="KW-0411">Iron-sulfur</keyword>
<dbReference type="GO" id="GO:0051539">
    <property type="term" value="F:4 iron, 4 sulfur cluster binding"/>
    <property type="evidence" value="ECO:0007669"/>
    <property type="project" value="UniProtKB-KW"/>
</dbReference>
<evidence type="ECO:0000256" key="2">
    <source>
        <dbReference type="ARBA" id="ARBA00022723"/>
    </source>
</evidence>
<dbReference type="PANTHER" id="PTHR43498">
    <property type="entry name" value="FERREDOXIN:COB-COM HETERODISULFIDE REDUCTASE SUBUNIT A"/>
    <property type="match status" value="1"/>
</dbReference>
<comment type="caution">
    <text evidence="6">The sequence shown here is derived from an EMBL/GenBank/DDBJ whole genome shotgun (WGS) entry which is preliminary data.</text>
</comment>
<keyword evidence="3" id="KW-0560">Oxidoreductase</keyword>
<dbReference type="InterPro" id="IPR036188">
    <property type="entry name" value="FAD/NAD-bd_sf"/>
</dbReference>
<dbReference type="EMBL" id="JQCL01000103">
    <property type="protein sequence ID" value="KRO07614.1"/>
    <property type="molecule type" value="Genomic_DNA"/>
</dbReference>
<keyword evidence="1" id="KW-0004">4Fe-4S</keyword>
<proteinExistence type="predicted"/>
<keyword evidence="4" id="KW-0408">Iron</keyword>
<dbReference type="GO" id="GO:0046872">
    <property type="term" value="F:metal ion binding"/>
    <property type="evidence" value="ECO:0007669"/>
    <property type="project" value="UniProtKB-KW"/>
</dbReference>
<evidence type="ECO:0000256" key="5">
    <source>
        <dbReference type="ARBA" id="ARBA00023014"/>
    </source>
</evidence>
<evidence type="ECO:0000256" key="3">
    <source>
        <dbReference type="ARBA" id="ARBA00023002"/>
    </source>
</evidence>
<dbReference type="GO" id="GO:0016491">
    <property type="term" value="F:oxidoreductase activity"/>
    <property type="evidence" value="ECO:0007669"/>
    <property type="project" value="UniProtKB-KW"/>
</dbReference>
<accession>A0A0R2M099</accession>
<dbReference type="PATRIC" id="fig|942150.3.peg.1601"/>
<reference evidence="6 7" key="1">
    <citation type="journal article" date="2015" name="Genome Announc.">
        <title>Expanding the biotechnology potential of lactobacilli through comparative genomics of 213 strains and associated genera.</title>
        <authorList>
            <person name="Sun Z."/>
            <person name="Harris H.M."/>
            <person name="McCann A."/>
            <person name="Guo C."/>
            <person name="Argimon S."/>
            <person name="Zhang W."/>
            <person name="Yang X."/>
            <person name="Jeffery I.B."/>
            <person name="Cooney J.C."/>
            <person name="Kagawa T.F."/>
            <person name="Liu W."/>
            <person name="Song Y."/>
            <person name="Salvetti E."/>
            <person name="Wrobel A."/>
            <person name="Rasinkangas P."/>
            <person name="Parkhill J."/>
            <person name="Rea M.C."/>
            <person name="O'Sullivan O."/>
            <person name="Ritari J."/>
            <person name="Douillard F.P."/>
            <person name="Paul Ross R."/>
            <person name="Yang R."/>
            <person name="Briner A.E."/>
            <person name="Felis G.E."/>
            <person name="de Vos W.M."/>
            <person name="Barrangou R."/>
            <person name="Klaenhammer T.R."/>
            <person name="Caufield P.W."/>
            <person name="Cui Y."/>
            <person name="Zhang H."/>
            <person name="O'Toole P.W."/>
        </authorList>
    </citation>
    <scope>NUCLEOTIDE SEQUENCE [LARGE SCALE GENOMIC DNA]</scope>
    <source>
        <strain evidence="6 7">LMG 26013</strain>
    </source>
</reference>
<evidence type="ECO:0000256" key="4">
    <source>
        <dbReference type="ARBA" id="ARBA00023004"/>
    </source>
</evidence>
<organism evidence="6 7">
    <name type="scientific">Lactiplantibacillus xiangfangensis</name>
    <dbReference type="NCBI Taxonomy" id="942150"/>
    <lineage>
        <taxon>Bacteria</taxon>
        <taxon>Bacillati</taxon>
        <taxon>Bacillota</taxon>
        <taxon>Bacilli</taxon>
        <taxon>Lactobacillales</taxon>
        <taxon>Lactobacillaceae</taxon>
        <taxon>Lactiplantibacillus</taxon>
    </lineage>
</organism>
<dbReference type="Proteomes" id="UP000051783">
    <property type="component" value="Unassembled WGS sequence"/>
</dbReference>
<dbReference type="SUPFAM" id="SSF51905">
    <property type="entry name" value="FAD/NAD(P)-binding domain"/>
    <property type="match status" value="1"/>
</dbReference>
<gene>
    <name evidence="6" type="ORF">IV64_GL001550</name>
</gene>
<protein>
    <recommendedName>
        <fullName evidence="8">FAD dependent oxidoreductase</fullName>
    </recommendedName>
</protein>
<dbReference type="AlphaFoldDB" id="A0A0R2M099"/>
<sequence>MLKINKEESHYNVVVMGGGVSGVCAAIAAARNGAKVLIIDQHGYFGGSLTAMGVGPMMTFFAGEKQVIKGIGQEIVDRLVAGHYSPGHVLDSTNYISYVTPFDAEGLKYVLDQMVTEAGCDVLFHSYLTGSEQQDKQITKLYVTNKDGVSAITADVFIDATGDADLATMSGVPFQYGRESDHAAQPLTMNLKIYGVDTEQLRATVLKDPARFPRLNRDLNVMKHVHNLSFIGFNDEFKKAKANGEISIPREDILFFETNNPGEFILNTTRIINENGVDAKSLTHAEMVGRKQCQELYQFLVHHIPGFQNAKIAYSGPSVGIRGSRQIKGRYVLTGDDVLQSKKFASTIAHNGYPIDIHNPKGEGTSSVHAKTASEMTSQTFDRKVMDSYYQIPYEIMVTNEFNNLLVTGRCVSASFEAQAAIRTTPTMTALGQACGTAAAQAVKHGQSVQAIDTEALQTTLIAQGSYIEK</sequence>
<evidence type="ECO:0008006" key="8">
    <source>
        <dbReference type="Google" id="ProtNLM"/>
    </source>
</evidence>
<dbReference type="Gene3D" id="3.50.50.60">
    <property type="entry name" value="FAD/NAD(P)-binding domain"/>
    <property type="match status" value="1"/>
</dbReference>
<name>A0A0R2M099_9LACO</name>
<dbReference type="InterPro" id="IPR039650">
    <property type="entry name" value="HdrA-like"/>
</dbReference>